<keyword evidence="3" id="KW-1185">Reference proteome</keyword>
<proteinExistence type="predicted"/>
<reference evidence="2 3" key="1">
    <citation type="journal article" date="2018" name="PLoS Pathog.">
        <title>Evolution of structural diversity of trichothecenes, a family of toxins produced by plant pathogenic and entomopathogenic fungi.</title>
        <authorList>
            <person name="Proctor R.H."/>
            <person name="McCormick S.P."/>
            <person name="Kim H.S."/>
            <person name="Cardoza R.E."/>
            <person name="Stanley A.M."/>
            <person name="Lindo L."/>
            <person name="Kelly A."/>
            <person name="Brown D.W."/>
            <person name="Lee T."/>
            <person name="Vaughan M.M."/>
            <person name="Alexander N.J."/>
            <person name="Busman M."/>
            <person name="Gutierrez S."/>
        </authorList>
    </citation>
    <scope>NUCLEOTIDE SEQUENCE [LARGE SCALE GENOMIC DNA]</scope>
    <source>
        <strain evidence="2 3">IBT 40837</strain>
    </source>
</reference>
<name>A0A395NUB3_TRIAR</name>
<dbReference type="AlphaFoldDB" id="A0A395NUB3"/>
<feature type="compositionally biased region" description="Low complexity" evidence="1">
    <location>
        <begin position="114"/>
        <end position="123"/>
    </location>
</feature>
<dbReference type="OrthoDB" id="5399305at2759"/>
<gene>
    <name evidence="2" type="ORF">TARUN_2862</name>
</gene>
<feature type="region of interest" description="Disordered" evidence="1">
    <location>
        <begin position="68"/>
        <end position="126"/>
    </location>
</feature>
<dbReference type="EMBL" id="PXOA01000160">
    <property type="protein sequence ID" value="RFU79407.1"/>
    <property type="molecule type" value="Genomic_DNA"/>
</dbReference>
<organism evidence="2 3">
    <name type="scientific">Trichoderma arundinaceum</name>
    <dbReference type="NCBI Taxonomy" id="490622"/>
    <lineage>
        <taxon>Eukaryota</taxon>
        <taxon>Fungi</taxon>
        <taxon>Dikarya</taxon>
        <taxon>Ascomycota</taxon>
        <taxon>Pezizomycotina</taxon>
        <taxon>Sordariomycetes</taxon>
        <taxon>Hypocreomycetidae</taxon>
        <taxon>Hypocreales</taxon>
        <taxon>Hypocreaceae</taxon>
        <taxon>Trichoderma</taxon>
    </lineage>
</organism>
<dbReference type="CDD" id="cd00167">
    <property type="entry name" value="SANT"/>
    <property type="match status" value="1"/>
</dbReference>
<dbReference type="STRING" id="490622.A0A395NUB3"/>
<evidence type="ECO:0000313" key="2">
    <source>
        <dbReference type="EMBL" id="RFU79407.1"/>
    </source>
</evidence>
<dbReference type="InterPro" id="IPR001005">
    <property type="entry name" value="SANT/Myb"/>
</dbReference>
<dbReference type="Proteomes" id="UP000266272">
    <property type="component" value="Unassembled WGS sequence"/>
</dbReference>
<feature type="compositionally biased region" description="Low complexity" evidence="1">
    <location>
        <begin position="78"/>
        <end position="92"/>
    </location>
</feature>
<evidence type="ECO:0008006" key="4">
    <source>
        <dbReference type="Google" id="ProtNLM"/>
    </source>
</evidence>
<sequence>MKNDIVRRHDQGVTKNRKTVLTGGGRAWSEDEEAYLVQTRLQKMPYKHIAAHLKKTELACRLHYHQLSHNSGRRKRASSVSSVSDRSPDMSAAIPSSVHGRHAGPISSHRRAESYSSTSTSSSVADVHLPRIMDSCASPTRLPSILPKPMAMSGSLSNGFNSRYLPRMHEELAHLSHAPFQSHGYHHSTPPPPPRMERLSLSLPSTSAHTPAHVDLSRLQAIYDAHRDAFWNAIASEYGSNASPAQLETAWKTGACCRGPPPLIRPITPAASPEAEVRRYSMDRTSIPSILTAEEAPNGRW</sequence>
<feature type="compositionally biased region" description="Basic residues" evidence="1">
    <location>
        <begin position="68"/>
        <end position="77"/>
    </location>
</feature>
<comment type="caution">
    <text evidence="2">The sequence shown here is derived from an EMBL/GenBank/DDBJ whole genome shotgun (WGS) entry which is preliminary data.</text>
</comment>
<protein>
    <recommendedName>
        <fullName evidence="4">Myb-like domain-containing protein</fullName>
    </recommendedName>
</protein>
<evidence type="ECO:0000256" key="1">
    <source>
        <dbReference type="SAM" id="MobiDB-lite"/>
    </source>
</evidence>
<accession>A0A395NUB3</accession>
<evidence type="ECO:0000313" key="3">
    <source>
        <dbReference type="Proteomes" id="UP000266272"/>
    </source>
</evidence>